<name>J7F9G5_9CAUD</name>
<protein>
    <submittedName>
        <fullName evidence="1">Structural protein</fullName>
    </submittedName>
</protein>
<keyword evidence="2" id="KW-1185">Reference proteome</keyword>
<proteinExistence type="predicted"/>
<dbReference type="Proteomes" id="UP000003754">
    <property type="component" value="Segment"/>
</dbReference>
<organism evidence="1 2">
    <name type="scientific">Agrobacterium phage 7-7-1</name>
    <dbReference type="NCBI Taxonomy" id="1161931"/>
    <lineage>
        <taxon>Viruses</taxon>
        <taxon>Duplodnaviria</taxon>
        <taxon>Heunggongvirae</taxon>
        <taxon>Uroviricota</taxon>
        <taxon>Caudoviricetes</taxon>
        <taxon>Schmittlotzvirus</taxon>
        <taxon>Schmittlotzvirus sv771</taxon>
    </lineage>
</organism>
<reference evidence="1 2" key="1">
    <citation type="submission" date="2011-12" db="EMBL/GenBank/DDBJ databases">
        <title>The genome sequence of the flagella-specific Agrobacterium bacteriophage 7-7-1.</title>
        <authorList>
            <person name="Schmitt R."/>
            <person name="Van den Bossche A."/>
            <person name="Lavigne R."/>
            <person name="Kropinski A.M."/>
        </authorList>
    </citation>
    <scope>NUCLEOTIDE SEQUENCE [LARGE SCALE GENOMIC DNA]</scope>
</reference>
<dbReference type="KEGG" id="vg:14012076"/>
<dbReference type="RefSeq" id="YP_007006580.1">
    <property type="nucleotide sequence ID" value="NC_019519.1"/>
</dbReference>
<accession>J7F9G5</accession>
<dbReference type="GeneID" id="14012076"/>
<gene>
    <name evidence="1" type="ORF">7-7-1_000124</name>
</gene>
<sequence length="179" mass="20270">METKLKLTYSNRLTLPEIAKHIVSPTFHELEGRAIPVTGVEDDKEGQSAITKPFALVGLRIGDTSGPAEIGENSRINLRDDFIIEFNFNKDRYKKGGAETSLFSYYDYESIRDRLFNAMVAFAGEYGITFEFVSLDISTEGDTVYIEFRFRQNFDWCEADRESDTVIKAGSFSLNLKGC</sequence>
<dbReference type="EMBL" id="JQ312117">
    <property type="protein sequence ID" value="AFH19822.1"/>
    <property type="molecule type" value="Genomic_DNA"/>
</dbReference>
<evidence type="ECO:0000313" key="1">
    <source>
        <dbReference type="EMBL" id="AFH19822.1"/>
    </source>
</evidence>
<evidence type="ECO:0000313" key="2">
    <source>
        <dbReference type="Proteomes" id="UP000003754"/>
    </source>
</evidence>